<evidence type="ECO:0000259" key="1">
    <source>
        <dbReference type="Pfam" id="PF00501"/>
    </source>
</evidence>
<dbReference type="PANTHER" id="PTHR45527:SF1">
    <property type="entry name" value="FATTY ACID SYNTHASE"/>
    <property type="match status" value="1"/>
</dbReference>
<reference evidence="4" key="1">
    <citation type="submission" date="2023-07" db="EMBL/GenBank/DDBJ databases">
        <title>30 novel species of actinomycetes from the DSMZ collection.</title>
        <authorList>
            <person name="Nouioui I."/>
        </authorList>
    </citation>
    <scope>NUCLEOTIDE SEQUENCE [LARGE SCALE GENOMIC DNA]</scope>
    <source>
        <strain evidence="4">DSM 44918</strain>
    </source>
</reference>
<feature type="domain" description="AMP-dependent synthetase/ligase" evidence="1">
    <location>
        <begin position="17"/>
        <end position="368"/>
    </location>
</feature>
<proteinExistence type="predicted"/>
<name>A0ABU2LQB5_9ACTN</name>
<dbReference type="Gene3D" id="3.40.50.12780">
    <property type="entry name" value="N-terminal domain of ligase-like"/>
    <property type="match status" value="1"/>
</dbReference>
<dbReference type="Pfam" id="PF13193">
    <property type="entry name" value="AMP-binding_C"/>
    <property type="match status" value="1"/>
</dbReference>
<evidence type="ECO:0000259" key="2">
    <source>
        <dbReference type="Pfam" id="PF13193"/>
    </source>
</evidence>
<dbReference type="PROSITE" id="PS00455">
    <property type="entry name" value="AMP_BINDING"/>
    <property type="match status" value="1"/>
</dbReference>
<dbReference type="Pfam" id="PF00501">
    <property type="entry name" value="AMP-binding"/>
    <property type="match status" value="1"/>
</dbReference>
<keyword evidence="4" id="KW-1185">Reference proteome</keyword>
<organism evidence="3 4">
    <name type="scientific">Streptomyces millisiae</name>
    <dbReference type="NCBI Taxonomy" id="3075542"/>
    <lineage>
        <taxon>Bacteria</taxon>
        <taxon>Bacillati</taxon>
        <taxon>Actinomycetota</taxon>
        <taxon>Actinomycetes</taxon>
        <taxon>Kitasatosporales</taxon>
        <taxon>Streptomycetaceae</taxon>
        <taxon>Streptomyces</taxon>
    </lineage>
</organism>
<dbReference type="InterPro" id="IPR025110">
    <property type="entry name" value="AMP-bd_C"/>
</dbReference>
<dbReference type="InterPro" id="IPR000873">
    <property type="entry name" value="AMP-dep_synth/lig_dom"/>
</dbReference>
<protein>
    <submittedName>
        <fullName evidence="3">AMP-binding protein</fullName>
    </submittedName>
</protein>
<dbReference type="RefSeq" id="WP_311599267.1">
    <property type="nucleotide sequence ID" value="NZ_JAVREM010000017.1"/>
</dbReference>
<comment type="caution">
    <text evidence="3">The sequence shown here is derived from an EMBL/GenBank/DDBJ whole genome shotgun (WGS) entry which is preliminary data.</text>
</comment>
<dbReference type="Gene3D" id="3.30.300.30">
    <property type="match status" value="1"/>
</dbReference>
<feature type="domain" description="AMP-binding enzyme C-terminal" evidence="2">
    <location>
        <begin position="421"/>
        <end position="492"/>
    </location>
</feature>
<sequence length="519" mass="55059">MNTDTGPALYARFLRGLERSPDVPAFEVGAEAPSYAQTHRRALLWAGALARAGARTVGVLAGKGTTAYTGVLAALYAGAAVVPLRPDFPPDRTRWMLAASGATAVVADRAGAAALPELTAGGGPVAVLAPQGGPGTLAPEPGHALTRPRPVGPGDPAFLLFTSGSTGRPKGVTVTHGGTDHYFRLLDERYDFGPGDVFSQTFDLNFDCALFDMFCAWGAGARLVAVPPGAYRDLPAFLAERRVTVWFSTPSAIGLVRRTGRLSAAAMPGLRWSFFAGEALQCGDAADWERAAPGSVLENLYGPTELTVTVTAHRWAADVSPHRAVNGVVPVGTPHPGHDIVLLDEEGRPTTDEGELCVTGPQLTPGYLDPDDGRDRFLRLDTRVWYRTGDRVRRLADGELLYLGRLDAQVQVHGLRVELAEVDHALRACPGVEEAATVGVTTDSGTGLFAFYTGTPVPPTELARGLRRTLPEAVIPRHYQHVDTLPLNPNRKVDRSGLAARAGEVLARRGPAVPESSTQ</sequence>
<evidence type="ECO:0000313" key="4">
    <source>
        <dbReference type="Proteomes" id="UP001183420"/>
    </source>
</evidence>
<evidence type="ECO:0000313" key="3">
    <source>
        <dbReference type="EMBL" id="MDT0319785.1"/>
    </source>
</evidence>
<dbReference type="InterPro" id="IPR045851">
    <property type="entry name" value="AMP-bd_C_sf"/>
</dbReference>
<dbReference type="InterPro" id="IPR020845">
    <property type="entry name" value="AMP-binding_CS"/>
</dbReference>
<dbReference type="Proteomes" id="UP001183420">
    <property type="component" value="Unassembled WGS sequence"/>
</dbReference>
<gene>
    <name evidence="3" type="ORF">RNC47_15710</name>
</gene>
<dbReference type="SUPFAM" id="SSF56801">
    <property type="entry name" value="Acetyl-CoA synthetase-like"/>
    <property type="match status" value="1"/>
</dbReference>
<accession>A0ABU2LQB5</accession>
<dbReference type="InterPro" id="IPR042099">
    <property type="entry name" value="ANL_N_sf"/>
</dbReference>
<dbReference type="EMBL" id="JAVREM010000017">
    <property type="protein sequence ID" value="MDT0319785.1"/>
    <property type="molecule type" value="Genomic_DNA"/>
</dbReference>
<dbReference type="PANTHER" id="PTHR45527">
    <property type="entry name" value="NONRIBOSOMAL PEPTIDE SYNTHETASE"/>
    <property type="match status" value="1"/>
</dbReference>